<evidence type="ECO:0000256" key="4">
    <source>
        <dbReference type="ARBA" id="ARBA00023015"/>
    </source>
</evidence>
<dbReference type="NCBIfam" id="NF007370">
    <property type="entry name" value="PRK09870.1"/>
    <property type="match status" value="1"/>
</dbReference>
<dbReference type="Gene3D" id="1.10.443.10">
    <property type="entry name" value="Intergrase catalytic core"/>
    <property type="match status" value="1"/>
</dbReference>
<dbReference type="Proteomes" id="UP001589792">
    <property type="component" value="Unassembled WGS sequence"/>
</dbReference>
<dbReference type="PANTHER" id="PTHR30349">
    <property type="entry name" value="PHAGE INTEGRASE-RELATED"/>
    <property type="match status" value="1"/>
</dbReference>
<dbReference type="PANTHER" id="PTHR30349:SF62">
    <property type="entry name" value="TYPE 1 FIMBRIAE REGULATORY PROTEIN FIMB-RELATED"/>
    <property type="match status" value="1"/>
</dbReference>
<evidence type="ECO:0000256" key="6">
    <source>
        <dbReference type="ARBA" id="ARBA00023172"/>
    </source>
</evidence>
<evidence type="ECO:0000256" key="5">
    <source>
        <dbReference type="ARBA" id="ARBA00023163"/>
    </source>
</evidence>
<evidence type="ECO:0000256" key="1">
    <source>
        <dbReference type="ARBA" id="ARBA00008857"/>
    </source>
</evidence>
<evidence type="ECO:0000256" key="2">
    <source>
        <dbReference type="ARBA" id="ARBA00022558"/>
    </source>
</evidence>
<organism evidence="8 9">
    <name type="scientific">Serratia aquatilis</name>
    <dbReference type="NCBI Taxonomy" id="1737515"/>
    <lineage>
        <taxon>Bacteria</taxon>
        <taxon>Pseudomonadati</taxon>
        <taxon>Pseudomonadota</taxon>
        <taxon>Gammaproteobacteria</taxon>
        <taxon>Enterobacterales</taxon>
        <taxon>Yersiniaceae</taxon>
        <taxon>Serratia</taxon>
    </lineage>
</organism>
<dbReference type="RefSeq" id="WP_380677209.1">
    <property type="nucleotide sequence ID" value="NZ_CP173186.1"/>
</dbReference>
<evidence type="ECO:0000313" key="8">
    <source>
        <dbReference type="EMBL" id="MFC0228007.1"/>
    </source>
</evidence>
<keyword evidence="3" id="KW-0229">DNA integration</keyword>
<evidence type="ECO:0000256" key="3">
    <source>
        <dbReference type="ARBA" id="ARBA00022908"/>
    </source>
</evidence>
<accession>A0ABV6EG87</accession>
<keyword evidence="6" id="KW-0233">DNA recombination</keyword>
<keyword evidence="4" id="KW-0805">Transcription regulation</keyword>
<dbReference type="InterPro" id="IPR002104">
    <property type="entry name" value="Integrase_catalytic"/>
</dbReference>
<proteinExistence type="inferred from homology"/>
<protein>
    <submittedName>
        <fullName evidence="8">Tyrosine-type DNA invertase</fullName>
    </submittedName>
</protein>
<keyword evidence="5" id="KW-0804">Transcription</keyword>
<dbReference type="PROSITE" id="PS51898">
    <property type="entry name" value="TYR_RECOMBINASE"/>
    <property type="match status" value="1"/>
</dbReference>
<comment type="caution">
    <text evidence="8">The sequence shown here is derived from an EMBL/GenBank/DDBJ whole genome shotgun (WGS) entry which is preliminary data.</text>
</comment>
<evidence type="ECO:0000313" key="9">
    <source>
        <dbReference type="Proteomes" id="UP001589792"/>
    </source>
</evidence>
<reference evidence="8 9" key="1">
    <citation type="submission" date="2024-09" db="EMBL/GenBank/DDBJ databases">
        <authorList>
            <person name="Sun Q."/>
            <person name="Mori K."/>
        </authorList>
    </citation>
    <scope>NUCLEOTIDE SEQUENCE [LARGE SCALE GENOMIC DNA]</scope>
    <source>
        <strain evidence="8 9">CCM 8626</strain>
    </source>
</reference>
<evidence type="ECO:0000259" key="7">
    <source>
        <dbReference type="PROSITE" id="PS51898"/>
    </source>
</evidence>
<dbReference type="InterPro" id="IPR011010">
    <property type="entry name" value="DNA_brk_join_enz"/>
</dbReference>
<name>A0ABV6EG87_9GAMM</name>
<gene>
    <name evidence="8" type="ORF">ACFFJ3_16145</name>
</gene>
<dbReference type="InterPro" id="IPR013762">
    <property type="entry name" value="Integrase-like_cat_sf"/>
</dbReference>
<keyword evidence="9" id="KW-1185">Reference proteome</keyword>
<keyword evidence="2" id="KW-1029">Fimbrium biogenesis</keyword>
<dbReference type="SUPFAM" id="SSF56349">
    <property type="entry name" value="DNA breaking-rejoining enzymes"/>
    <property type="match status" value="1"/>
</dbReference>
<dbReference type="InterPro" id="IPR050090">
    <property type="entry name" value="Tyrosine_recombinase_XerCD"/>
</dbReference>
<feature type="domain" description="Tyr recombinase" evidence="7">
    <location>
        <begin position="2"/>
        <end position="183"/>
    </location>
</feature>
<dbReference type="EMBL" id="JBHLXG010000017">
    <property type="protein sequence ID" value="MFC0228007.1"/>
    <property type="molecule type" value="Genomic_DNA"/>
</dbReference>
<dbReference type="Pfam" id="PF00589">
    <property type="entry name" value="Phage_integrase"/>
    <property type="match status" value="1"/>
</dbReference>
<comment type="similarity">
    <text evidence="1">Belongs to the 'phage' integrase family.</text>
</comment>
<sequence length="183" mass="21186">MRTRKYLNEDEVKRLLASVSQGDNYYRDKCMILMCYIHGFRVSELTALKLSDIDLVNRKVHINRLKNGFSVQHPLHDSEIELIKAWLAQRSTYLNADSEWLFLSRHGTRISRQRFYRAIKGFGEAAGISVVVTPHMLRHSCGYALAEQGVDTRLIQDYLGHKNIRHTVLYTASNAARFKTIVF</sequence>